<evidence type="ECO:0000259" key="25">
    <source>
        <dbReference type="SMART" id="SM00831"/>
    </source>
</evidence>
<evidence type="ECO:0000256" key="11">
    <source>
        <dbReference type="ARBA" id="ARBA00022842"/>
    </source>
</evidence>
<organism evidence="26 27">
    <name type="scientific">Esox lucius</name>
    <name type="common">Northern pike</name>
    <dbReference type="NCBI Taxonomy" id="8010"/>
    <lineage>
        <taxon>Eukaryota</taxon>
        <taxon>Metazoa</taxon>
        <taxon>Chordata</taxon>
        <taxon>Craniata</taxon>
        <taxon>Vertebrata</taxon>
        <taxon>Euteleostomi</taxon>
        <taxon>Actinopterygii</taxon>
        <taxon>Neopterygii</taxon>
        <taxon>Teleostei</taxon>
        <taxon>Protacanthopterygii</taxon>
        <taxon>Esociformes</taxon>
        <taxon>Esocidae</taxon>
        <taxon>Esox</taxon>
    </lineage>
</organism>
<keyword evidence="3" id="KW-1003">Cell membrane</keyword>
<dbReference type="InterPro" id="IPR023214">
    <property type="entry name" value="HAD_sf"/>
</dbReference>
<evidence type="ECO:0000256" key="5">
    <source>
        <dbReference type="ARBA" id="ARBA00022568"/>
    </source>
</evidence>
<feature type="region of interest" description="Disordered" evidence="24">
    <location>
        <begin position="316"/>
        <end position="348"/>
    </location>
</feature>
<dbReference type="Gene3D" id="1.20.1110.10">
    <property type="entry name" value="Calcium-transporting ATPase, transmembrane domain"/>
    <property type="match status" value="3"/>
</dbReference>
<accession>A0A6Q2Z086</accession>
<dbReference type="PRINTS" id="PR00121">
    <property type="entry name" value="NAKATPASE"/>
</dbReference>
<evidence type="ECO:0000256" key="22">
    <source>
        <dbReference type="ARBA" id="ARBA00062373"/>
    </source>
</evidence>
<evidence type="ECO:0000256" key="19">
    <source>
        <dbReference type="ARBA" id="ARBA00023273"/>
    </source>
</evidence>
<dbReference type="AlphaFoldDB" id="A0A6Q2Z086"/>
<dbReference type="SFLD" id="SFLDS00003">
    <property type="entry name" value="Haloacid_Dehalogenase"/>
    <property type="match status" value="1"/>
</dbReference>
<dbReference type="FunFam" id="3.40.1110.10:FF:000002">
    <property type="entry name" value="Calcium-transporting ATPase"/>
    <property type="match status" value="1"/>
</dbReference>
<dbReference type="GO" id="GO:0016887">
    <property type="term" value="F:ATP hydrolysis activity"/>
    <property type="evidence" value="ECO:0007669"/>
    <property type="project" value="InterPro"/>
</dbReference>
<dbReference type="Proteomes" id="UP000265140">
    <property type="component" value="Chromosome 19"/>
</dbReference>
<evidence type="ECO:0000256" key="14">
    <source>
        <dbReference type="ARBA" id="ARBA00022967"/>
    </source>
</evidence>
<keyword evidence="13" id="KW-0112">Calmodulin-binding</keyword>
<dbReference type="NCBIfam" id="TIGR01517">
    <property type="entry name" value="ATPase-IIB_Ca"/>
    <property type="match status" value="1"/>
</dbReference>
<dbReference type="FunFam" id="1.20.1110.10:FF:000011">
    <property type="entry name" value="Calcium-transporting ATPase"/>
    <property type="match status" value="1"/>
</dbReference>
<keyword evidence="16 23" id="KW-0406">Ion transport</keyword>
<name>A0A6Q2Z086_ESOLU</name>
<feature type="transmembrane region" description="Helical" evidence="23">
    <location>
        <begin position="411"/>
        <end position="437"/>
    </location>
</feature>
<dbReference type="InterPro" id="IPR044492">
    <property type="entry name" value="P_typ_ATPase_HD_dom"/>
</dbReference>
<comment type="subcellular location">
    <subcellularLocation>
        <location evidence="21">Cell projection</location>
        <location evidence="21">Cilium</location>
        <location evidence="21">Flagellum membrane</location>
        <topology evidence="21">Multi-pass membrane protein</topology>
    </subcellularLocation>
    <subcellularLocation>
        <location evidence="23">Membrane</location>
        <topology evidence="23">Multi-pass membrane protein</topology>
    </subcellularLocation>
</comment>
<dbReference type="SFLD" id="SFLDG00002">
    <property type="entry name" value="C1.7:_P-type_atpase_like"/>
    <property type="match status" value="1"/>
</dbReference>
<comment type="catalytic activity">
    <reaction evidence="20 23">
        <text>Ca(2+)(in) + ATP + H2O = Ca(2+)(out) + ADP + phosphate + H(+)</text>
        <dbReference type="Rhea" id="RHEA:18105"/>
        <dbReference type="ChEBI" id="CHEBI:15377"/>
        <dbReference type="ChEBI" id="CHEBI:15378"/>
        <dbReference type="ChEBI" id="CHEBI:29108"/>
        <dbReference type="ChEBI" id="CHEBI:30616"/>
        <dbReference type="ChEBI" id="CHEBI:43474"/>
        <dbReference type="ChEBI" id="CHEBI:456216"/>
        <dbReference type="EC" id="7.2.2.10"/>
    </reaction>
</comment>
<keyword evidence="9 23" id="KW-0106">Calcium</keyword>
<keyword evidence="12" id="KW-0282">Flagellum</keyword>
<evidence type="ECO:0000256" key="4">
    <source>
        <dbReference type="ARBA" id="ARBA00022553"/>
    </source>
</evidence>
<dbReference type="InterPro" id="IPR008250">
    <property type="entry name" value="ATPase_P-typ_transduc_dom_A_sf"/>
</dbReference>
<evidence type="ECO:0000256" key="10">
    <source>
        <dbReference type="ARBA" id="ARBA00022840"/>
    </source>
</evidence>
<dbReference type="PROSITE" id="PS00154">
    <property type="entry name" value="ATPASE_E1_E2"/>
    <property type="match status" value="1"/>
</dbReference>
<evidence type="ECO:0000256" key="1">
    <source>
        <dbReference type="ARBA" id="ARBA00006124"/>
    </source>
</evidence>
<dbReference type="FunFam" id="1.20.1110.10:FF:000001">
    <property type="entry name" value="Calcium-transporting ATPase"/>
    <property type="match status" value="1"/>
</dbReference>
<dbReference type="InterPro" id="IPR001757">
    <property type="entry name" value="P_typ_ATPase"/>
</dbReference>
<comment type="caution">
    <text evidence="23">Lacks conserved residue(s) required for the propagation of feature annotation.</text>
</comment>
<dbReference type="Pfam" id="PF00122">
    <property type="entry name" value="E1-E2_ATPase"/>
    <property type="match status" value="1"/>
</dbReference>
<feature type="compositionally biased region" description="Polar residues" evidence="24">
    <location>
        <begin position="1142"/>
        <end position="1151"/>
    </location>
</feature>
<dbReference type="SUPFAM" id="SSF56784">
    <property type="entry name" value="HAD-like"/>
    <property type="match status" value="1"/>
</dbReference>
<evidence type="ECO:0000256" key="23">
    <source>
        <dbReference type="RuleBase" id="RU361146"/>
    </source>
</evidence>
<dbReference type="SFLD" id="SFLDF00027">
    <property type="entry name" value="p-type_atpase"/>
    <property type="match status" value="1"/>
</dbReference>
<keyword evidence="6 23" id="KW-0812">Transmembrane</keyword>
<evidence type="ECO:0000256" key="18">
    <source>
        <dbReference type="ARBA" id="ARBA00023136"/>
    </source>
</evidence>
<dbReference type="FunFam" id="2.70.150.10:FF:000001">
    <property type="entry name" value="Calcium-transporting ATPase"/>
    <property type="match status" value="1"/>
</dbReference>
<evidence type="ECO:0000256" key="15">
    <source>
        <dbReference type="ARBA" id="ARBA00022989"/>
    </source>
</evidence>
<keyword evidence="27" id="KW-1185">Reference proteome</keyword>
<dbReference type="InterPro" id="IPR023299">
    <property type="entry name" value="ATPase_P-typ_cyto_dom_N"/>
</dbReference>
<comment type="similarity">
    <text evidence="1 23">Belongs to the cation transport ATPase (P-type) (TC 3.A.3) family. Type IIB subfamily.</text>
</comment>
<sequence>MATNSLRGSKRGRHSQANHDVGDFNCTLKELRSLMELRGTEGIARIQECYGSVQGLCTRLRTSPTDGLAGHADDIARRKEEFGRNVIPPKKPKTFLQLVWEALQDVTLIILEVAAIISLGLSFYRPPDAERENCGKAAGGVEDEGEADTGWIEGAAILLSVVCVVLVTAFNDWSKEKQFRGLQSRIEQEQKFSVVRGGQVIQIHVAEIVVGDIAQVKYGDLLPADGVLIQGNDLKIDESSLTGESDHVKKTLDSDPMLLSGTHVMEGSGKILITAVGVNSQTGIIFTLLGAEEDEDDNDEEKSGSWMVLFEPVLSSSSGKSLDGAGVEMQPLNSDDGVEEKKKSNLPKKEKSVLQGKLTKLAVQIGKAGLFMSGLTVIILITLFMVDTFWIQGLPWIAECTPVYIQFCVKFFIIGVTVLVVAVPEGLPLAVTISLAYSVKKMMKDNNLVRHLDACETMGNATAICSDKTGTLTMNRMTVVQAYLGDRHYRKVPEPDLIPGKILDLLIMGIGVNCAYTSKIMSAEKEGGLPRQVGNKTECALLGFVLDLRRDYMTVRNEIPEEKLFKVYTFNSVRKSMSTVLKKADGGYRMFSKGASEILLKKCCKIMSSNGEPKVFKPRDKDNVVKNVIEPMASEGLRTICLAYRDFPLVDGEPEWDNEADILTGLTCLCVVGIEDPVRPEVPDAIKRCQRAGITVRMVTGDNINTARAIASKCGIMHPGDDFLCIDGKEFNRRIRNELGEIEQERIDKIWPKLRVLARSSPTDKHTLVKGIIDSTVAEQRQVVAVTGDGTNDGPALKKADVGFAMGIAGTDVAKEASDIILTDDNFSSIVKAVMWGRNVYDSISKFLQFQLTVNVVAVIVKHYFCHPPHSVQMLWVNLIMDTFASLALATEPPTEALLLRKPYGRNKPLISRTMMKNILGHAVYQLIVIFTLLFAGEKIFDIDSGRYAPLHAPPSEHYTIVFNTFVMMQLFNEINARKIHGERNVFDGSDSAIWRETFQLCELLRNDLKSLQSTCRLKFLKSAGHGTQQEEIPEEELEEMENQDEIDHAEMEMRRGQVLWCRGLGRIQTQIRVVNAFRDTMSPYEGLEPPESRNSIHNFMTTPEFRIEDSEPQFPLIDDTEGEDEPPTKRNSEETMPPHSTLATFPSSTVLPPCPGSPMHSLETSL</sequence>
<dbReference type="Ensembl" id="ENSELUT00000083093.2">
    <property type="protein sequence ID" value="ENSELUP00000071210.2"/>
    <property type="gene ID" value="ENSELUG00000017189.3"/>
</dbReference>
<comment type="subunit">
    <text evidence="22">Interacts with PDZD11. Interacts with SLC35G1 and STIM1. Interacts with calmodulin.</text>
</comment>
<feature type="domain" description="Cation-transporting P-type ATPase N-terminal" evidence="25">
    <location>
        <begin position="49"/>
        <end position="123"/>
    </location>
</feature>
<dbReference type="InterPro" id="IPR022141">
    <property type="entry name" value="ATP_Ca_trans_C"/>
</dbReference>
<evidence type="ECO:0000256" key="8">
    <source>
        <dbReference type="ARBA" id="ARBA00022741"/>
    </source>
</evidence>
<evidence type="ECO:0000256" key="24">
    <source>
        <dbReference type="SAM" id="MobiDB-lite"/>
    </source>
</evidence>
<keyword evidence="4" id="KW-0597">Phosphoprotein</keyword>
<dbReference type="InterPro" id="IPR059000">
    <property type="entry name" value="ATPase_P-type_domA"/>
</dbReference>
<dbReference type="Gene3D" id="3.40.50.1000">
    <property type="entry name" value="HAD superfamily/HAD-like"/>
    <property type="match status" value="1"/>
</dbReference>
<dbReference type="Pfam" id="PF00689">
    <property type="entry name" value="Cation_ATPase_C"/>
    <property type="match status" value="1"/>
</dbReference>
<dbReference type="NCBIfam" id="TIGR01494">
    <property type="entry name" value="ATPase_P-type"/>
    <property type="match status" value="3"/>
</dbReference>
<reference evidence="27" key="1">
    <citation type="journal article" date="2014" name="PLoS ONE">
        <title>The genome and linkage map of the northern pike (Esox lucius): conserved synteny revealed between the salmonid sister group and the Neoteleostei.</title>
        <authorList>
            <person name="Rondeau E.B."/>
            <person name="Minkley D.R."/>
            <person name="Leong J.S."/>
            <person name="Messmer A.M."/>
            <person name="Jantzen J.R."/>
            <person name="von Schalburg K.R."/>
            <person name="Lemon C."/>
            <person name="Bird N.H."/>
            <person name="Koop B.F."/>
        </authorList>
    </citation>
    <scope>NUCLEOTIDE SEQUENCE</scope>
</reference>
<dbReference type="GO" id="GO:0030165">
    <property type="term" value="F:PDZ domain binding"/>
    <property type="evidence" value="ECO:0007669"/>
    <property type="project" value="TreeGrafter"/>
</dbReference>
<reference evidence="26" key="4">
    <citation type="submission" date="2025-09" db="UniProtKB">
        <authorList>
            <consortium name="Ensembl"/>
        </authorList>
    </citation>
    <scope>IDENTIFICATION</scope>
</reference>
<dbReference type="GO" id="GO:0005516">
    <property type="term" value="F:calmodulin binding"/>
    <property type="evidence" value="ECO:0007669"/>
    <property type="project" value="UniProtKB-KW"/>
</dbReference>
<keyword evidence="11" id="KW-0460">Magnesium</keyword>
<dbReference type="EC" id="7.2.2.10" evidence="23"/>
<dbReference type="SUPFAM" id="SSF81660">
    <property type="entry name" value="Metal cation-transporting ATPase, ATP-binding domain N"/>
    <property type="match status" value="1"/>
</dbReference>
<dbReference type="GO" id="GO:0046872">
    <property type="term" value="F:metal ion binding"/>
    <property type="evidence" value="ECO:0007669"/>
    <property type="project" value="UniProtKB-KW"/>
</dbReference>
<dbReference type="CDD" id="cd02081">
    <property type="entry name" value="P-type_ATPase_Ca_PMCA-like"/>
    <property type="match status" value="1"/>
</dbReference>
<keyword evidence="2 23" id="KW-0813">Transport</keyword>
<evidence type="ECO:0000256" key="9">
    <source>
        <dbReference type="ARBA" id="ARBA00022837"/>
    </source>
</evidence>
<dbReference type="GO" id="GO:0005388">
    <property type="term" value="F:P-type calcium transporter activity"/>
    <property type="evidence" value="ECO:0007669"/>
    <property type="project" value="UniProtKB-EC"/>
</dbReference>
<evidence type="ECO:0000256" key="13">
    <source>
        <dbReference type="ARBA" id="ARBA00022860"/>
    </source>
</evidence>
<evidence type="ECO:0000256" key="6">
    <source>
        <dbReference type="ARBA" id="ARBA00022692"/>
    </source>
</evidence>
<dbReference type="GO" id="GO:0005524">
    <property type="term" value="F:ATP binding"/>
    <property type="evidence" value="ECO:0007669"/>
    <property type="project" value="UniProtKB-KW"/>
</dbReference>
<dbReference type="InterPro" id="IPR006068">
    <property type="entry name" value="ATPase_P-typ_cation-transptr_C"/>
</dbReference>
<evidence type="ECO:0000256" key="21">
    <source>
        <dbReference type="ARBA" id="ARBA00060429"/>
    </source>
</evidence>
<keyword evidence="8 23" id="KW-0547">Nucleotide-binding</keyword>
<dbReference type="FunFam" id="1.20.1110.10:FF:000002">
    <property type="entry name" value="Calcium-transporting ATPase"/>
    <property type="match status" value="1"/>
</dbReference>
<dbReference type="InterPro" id="IPR023298">
    <property type="entry name" value="ATPase_P-typ_TM_dom_sf"/>
</dbReference>
<reference evidence="26" key="3">
    <citation type="submission" date="2025-08" db="UniProtKB">
        <authorList>
            <consortium name="Ensembl"/>
        </authorList>
    </citation>
    <scope>IDENTIFICATION</scope>
</reference>
<dbReference type="PANTHER" id="PTHR24093:SF523">
    <property type="entry name" value="CALCIUM-TRANSPORTING ATPASE"/>
    <property type="match status" value="1"/>
</dbReference>
<keyword evidence="14" id="KW-1278">Translocase</keyword>
<feature type="transmembrane region" description="Helical" evidence="23">
    <location>
        <begin position="370"/>
        <end position="391"/>
    </location>
</feature>
<evidence type="ECO:0000313" key="27">
    <source>
        <dbReference type="Proteomes" id="UP000265140"/>
    </source>
</evidence>
<dbReference type="InterPro" id="IPR036412">
    <property type="entry name" value="HAD-like_sf"/>
</dbReference>
<dbReference type="GO" id="GO:0051480">
    <property type="term" value="P:regulation of cytosolic calcium ion concentration"/>
    <property type="evidence" value="ECO:0007669"/>
    <property type="project" value="TreeGrafter"/>
</dbReference>
<dbReference type="SUPFAM" id="SSF81665">
    <property type="entry name" value="Calcium ATPase, transmembrane domain M"/>
    <property type="match status" value="1"/>
</dbReference>
<dbReference type="Pfam" id="PF12424">
    <property type="entry name" value="ATP_Ca_trans_C"/>
    <property type="match status" value="1"/>
</dbReference>
<dbReference type="Gene3D" id="3.40.1110.10">
    <property type="entry name" value="Calcium-transporting ATPase, cytoplasmic domain N"/>
    <property type="match status" value="1"/>
</dbReference>
<proteinExistence type="inferred from homology"/>
<protein>
    <recommendedName>
        <fullName evidence="23">Calcium-transporting ATPase</fullName>
        <ecNumber evidence="23">7.2.2.10</ecNumber>
    </recommendedName>
</protein>
<evidence type="ECO:0000256" key="16">
    <source>
        <dbReference type="ARBA" id="ARBA00023065"/>
    </source>
</evidence>
<dbReference type="PRINTS" id="PR00119">
    <property type="entry name" value="CATATPASE"/>
</dbReference>
<evidence type="ECO:0000256" key="3">
    <source>
        <dbReference type="ARBA" id="ARBA00022475"/>
    </source>
</evidence>
<comment type="function">
    <text evidence="23">Catalyzes the hydrolysis of ATP coupled with the transport of calcium.</text>
</comment>
<dbReference type="SUPFAM" id="SSF81653">
    <property type="entry name" value="Calcium ATPase, transduction domain A"/>
    <property type="match status" value="1"/>
</dbReference>
<keyword evidence="15 23" id="KW-1133">Transmembrane helix</keyword>
<dbReference type="Pfam" id="PF08282">
    <property type="entry name" value="Hydrolase_3"/>
    <property type="match status" value="1"/>
</dbReference>
<dbReference type="FunFam" id="3.40.50.1000:FF:000007">
    <property type="entry name" value="Calcium-transporting ATPase"/>
    <property type="match status" value="1"/>
</dbReference>
<keyword evidence="17" id="KW-0969">Cilium</keyword>
<dbReference type="Pfam" id="PF13246">
    <property type="entry name" value="Cation_ATPase"/>
    <property type="match status" value="1"/>
</dbReference>
<dbReference type="GO" id="GO:0005886">
    <property type="term" value="C:plasma membrane"/>
    <property type="evidence" value="ECO:0007669"/>
    <property type="project" value="TreeGrafter"/>
</dbReference>
<keyword evidence="7" id="KW-0479">Metal-binding</keyword>
<evidence type="ECO:0000256" key="20">
    <source>
        <dbReference type="ARBA" id="ARBA00048694"/>
    </source>
</evidence>
<evidence type="ECO:0000256" key="17">
    <source>
        <dbReference type="ARBA" id="ARBA00023069"/>
    </source>
</evidence>
<keyword evidence="19" id="KW-0966">Cell projection</keyword>
<dbReference type="InterPro" id="IPR006408">
    <property type="entry name" value="P-type_ATPase_IIB"/>
</dbReference>
<evidence type="ECO:0000256" key="2">
    <source>
        <dbReference type="ARBA" id="ARBA00022448"/>
    </source>
</evidence>
<evidence type="ECO:0000256" key="12">
    <source>
        <dbReference type="ARBA" id="ARBA00022846"/>
    </source>
</evidence>
<dbReference type="Bgee" id="ENSELUG00000017189">
    <property type="expression patterns" value="Expressed in camera-type eye and 2 other cell types or tissues"/>
</dbReference>
<feature type="compositionally biased region" description="Basic and acidic residues" evidence="24">
    <location>
        <begin position="339"/>
        <end position="348"/>
    </location>
</feature>
<reference evidence="26" key="2">
    <citation type="submission" date="2020-02" db="EMBL/GenBank/DDBJ databases">
        <title>Esox lucius (northern pike) genome, fEsoLuc1, primary haplotype.</title>
        <authorList>
            <person name="Myers G."/>
            <person name="Karagic N."/>
            <person name="Meyer A."/>
            <person name="Pippel M."/>
            <person name="Reichard M."/>
            <person name="Winkler S."/>
            <person name="Tracey A."/>
            <person name="Sims Y."/>
            <person name="Howe K."/>
            <person name="Rhie A."/>
            <person name="Formenti G."/>
            <person name="Durbin R."/>
            <person name="Fedrigo O."/>
            <person name="Jarvis E.D."/>
        </authorList>
    </citation>
    <scope>NUCLEOTIDE SEQUENCE [LARGE SCALE GENOMIC DNA]</scope>
</reference>
<keyword evidence="5 23" id="KW-0109">Calcium transport</keyword>
<keyword evidence="18 23" id="KW-0472">Membrane</keyword>
<dbReference type="PANTHER" id="PTHR24093">
    <property type="entry name" value="CATION TRANSPORTING ATPASE"/>
    <property type="match status" value="1"/>
</dbReference>
<dbReference type="InterPro" id="IPR004014">
    <property type="entry name" value="ATPase_P-typ_cation-transptr_N"/>
</dbReference>
<keyword evidence="10 23" id="KW-0067">ATP-binding</keyword>
<dbReference type="Pfam" id="PF00690">
    <property type="entry name" value="Cation_ATPase_N"/>
    <property type="match status" value="1"/>
</dbReference>
<dbReference type="InterPro" id="IPR018303">
    <property type="entry name" value="ATPase_P-typ_P_site"/>
</dbReference>
<dbReference type="SMART" id="SM00831">
    <property type="entry name" value="Cation_ATPase_N"/>
    <property type="match status" value="1"/>
</dbReference>
<evidence type="ECO:0000256" key="7">
    <source>
        <dbReference type="ARBA" id="ARBA00022723"/>
    </source>
</evidence>
<evidence type="ECO:0000313" key="26">
    <source>
        <dbReference type="Ensembl" id="ENSELUP00000071210.2"/>
    </source>
</evidence>
<dbReference type="GeneTree" id="ENSGT00940000158686"/>
<feature type="region of interest" description="Disordered" evidence="24">
    <location>
        <begin position="1105"/>
        <end position="1167"/>
    </location>
</feature>
<dbReference type="Gene3D" id="2.70.150.10">
    <property type="entry name" value="Calcium-transporting ATPase, cytoplasmic transduction domain A"/>
    <property type="match status" value="1"/>
</dbReference>